<dbReference type="HOGENOM" id="CLU_141610_0_0_0"/>
<dbReference type="KEGG" id="str:Sterm_1444"/>
<dbReference type="Pfam" id="PF10844">
    <property type="entry name" value="DUF2577"/>
    <property type="match status" value="1"/>
</dbReference>
<dbReference type="Proteomes" id="UP000000845">
    <property type="component" value="Chromosome"/>
</dbReference>
<evidence type="ECO:0000313" key="2">
    <source>
        <dbReference type="Proteomes" id="UP000000845"/>
    </source>
</evidence>
<proteinExistence type="predicted"/>
<keyword evidence="2" id="KW-1185">Reference proteome</keyword>
<reference evidence="1 2" key="2">
    <citation type="journal article" date="2010" name="Stand. Genomic Sci.">
        <title>Complete genome sequence of Sebaldella termitidis type strain (NCTC 11300).</title>
        <authorList>
            <person name="Harmon-Smith M."/>
            <person name="Celia L."/>
            <person name="Chertkov O."/>
            <person name="Lapidus A."/>
            <person name="Copeland A."/>
            <person name="Glavina Del Rio T."/>
            <person name="Nolan M."/>
            <person name="Lucas S."/>
            <person name="Tice H."/>
            <person name="Cheng J.F."/>
            <person name="Han C."/>
            <person name="Detter J.C."/>
            <person name="Bruce D."/>
            <person name="Goodwin L."/>
            <person name="Pitluck S."/>
            <person name="Pati A."/>
            <person name="Liolios K."/>
            <person name="Ivanova N."/>
            <person name="Mavromatis K."/>
            <person name="Mikhailova N."/>
            <person name="Chen A."/>
            <person name="Palaniappan K."/>
            <person name="Land M."/>
            <person name="Hauser L."/>
            <person name="Chang Y.J."/>
            <person name="Jeffries C.D."/>
            <person name="Brettin T."/>
            <person name="Goker M."/>
            <person name="Beck B."/>
            <person name="Bristow J."/>
            <person name="Eisen J.A."/>
            <person name="Markowitz V."/>
            <person name="Hugenholtz P."/>
            <person name="Kyrpides N.C."/>
            <person name="Klenk H.P."/>
            <person name="Chen F."/>
        </authorList>
    </citation>
    <scope>NUCLEOTIDE SEQUENCE [LARGE SCALE GENOMIC DNA]</scope>
    <source>
        <strain evidence="2">ATCC 33386 / NCTC 11300</strain>
    </source>
</reference>
<gene>
    <name evidence="1" type="ordered locus">Sterm_1444</name>
</gene>
<dbReference type="STRING" id="526218.Sterm_1444"/>
<accession>D1AHS2</accession>
<dbReference type="eggNOG" id="ENOG5030W1V">
    <property type="taxonomic scope" value="Bacteria"/>
</dbReference>
<name>D1AHS2_SEBTE</name>
<dbReference type="AlphaFoldDB" id="D1AHS2"/>
<dbReference type="EMBL" id="CP001739">
    <property type="protein sequence ID" value="ACZ08306.1"/>
    <property type="molecule type" value="Genomic_DNA"/>
</dbReference>
<evidence type="ECO:0000313" key="1">
    <source>
        <dbReference type="EMBL" id="ACZ08306.1"/>
    </source>
</evidence>
<dbReference type="RefSeq" id="WP_012860902.1">
    <property type="nucleotide sequence ID" value="NC_013517.1"/>
</dbReference>
<organism evidence="1 2">
    <name type="scientific">Sebaldella termitidis (strain ATCC 33386 / NCTC 11300)</name>
    <dbReference type="NCBI Taxonomy" id="526218"/>
    <lineage>
        <taxon>Bacteria</taxon>
        <taxon>Fusobacteriati</taxon>
        <taxon>Fusobacteriota</taxon>
        <taxon>Fusobacteriia</taxon>
        <taxon>Fusobacteriales</taxon>
        <taxon>Leptotrichiaceae</taxon>
        <taxon>Sebaldella</taxon>
    </lineage>
</organism>
<protein>
    <submittedName>
        <fullName evidence="1">Uncharacterized protein</fullName>
    </submittedName>
</protein>
<sequence>MSNNLSTFLELVKGTAKGVVDNSEPSVLVFGTVETITPLTIRVDAQTVLQEKELILTHLVRDYEVDIEVSHRTINDDILNTLHDHLGVPQNSFDSHHYHAYEGRKKIKIYQGLVIGEGVVMIKEQGGQRHIVLDRLGDPMTSGEWF</sequence>
<dbReference type="InterPro" id="IPR022555">
    <property type="entry name" value="DUF2577"/>
</dbReference>
<reference evidence="2" key="1">
    <citation type="submission" date="2009-09" db="EMBL/GenBank/DDBJ databases">
        <title>The complete chromosome of Sebaldella termitidis ATCC 33386.</title>
        <authorList>
            <consortium name="US DOE Joint Genome Institute (JGI-PGF)"/>
            <person name="Lucas S."/>
            <person name="Copeland A."/>
            <person name="Lapidus A."/>
            <person name="Glavina del Rio T."/>
            <person name="Dalin E."/>
            <person name="Tice H."/>
            <person name="Bruce D."/>
            <person name="Goodwin L."/>
            <person name="Pitluck S."/>
            <person name="Kyrpides N."/>
            <person name="Mavromatis K."/>
            <person name="Ivanova N."/>
            <person name="Mikhailova N."/>
            <person name="Sims D."/>
            <person name="Meincke L."/>
            <person name="Brettin T."/>
            <person name="Detter J.C."/>
            <person name="Han C."/>
            <person name="Larimer F."/>
            <person name="Land M."/>
            <person name="Hauser L."/>
            <person name="Markowitz V."/>
            <person name="Cheng J.F."/>
            <person name="Hugenholtz P."/>
            <person name="Woyke T."/>
            <person name="Wu D."/>
            <person name="Eisen J.A."/>
        </authorList>
    </citation>
    <scope>NUCLEOTIDE SEQUENCE [LARGE SCALE GENOMIC DNA]</scope>
    <source>
        <strain evidence="2">ATCC 33386 / NCTC 11300</strain>
    </source>
</reference>